<keyword evidence="3" id="KW-1185">Reference proteome</keyword>
<dbReference type="InterPro" id="IPR001214">
    <property type="entry name" value="SET_dom"/>
</dbReference>
<dbReference type="STRING" id="139420.A0A371DUE7"/>
<dbReference type="Gene3D" id="2.170.270.10">
    <property type="entry name" value="SET domain"/>
    <property type="match status" value="1"/>
</dbReference>
<dbReference type="EMBL" id="KZ857381">
    <property type="protein sequence ID" value="RDX56173.1"/>
    <property type="molecule type" value="Genomic_DNA"/>
</dbReference>
<dbReference type="PROSITE" id="PS50280">
    <property type="entry name" value="SET"/>
    <property type="match status" value="1"/>
</dbReference>
<evidence type="ECO:0000313" key="2">
    <source>
        <dbReference type="EMBL" id="RDX56173.1"/>
    </source>
</evidence>
<name>A0A371DUE7_9APHY</name>
<protein>
    <recommendedName>
        <fullName evidence="1">SET domain-containing protein</fullName>
    </recommendedName>
</protein>
<dbReference type="OrthoDB" id="5792673at2759"/>
<reference evidence="2 3" key="1">
    <citation type="journal article" date="2018" name="Biotechnol. Biofuels">
        <title>Integrative visual omics of the white-rot fungus Polyporus brumalis exposes the biotechnological potential of its oxidative enzymes for delignifying raw plant biomass.</title>
        <authorList>
            <person name="Miyauchi S."/>
            <person name="Rancon A."/>
            <person name="Drula E."/>
            <person name="Hage H."/>
            <person name="Chaduli D."/>
            <person name="Favel A."/>
            <person name="Grisel S."/>
            <person name="Henrissat B."/>
            <person name="Herpoel-Gimbert I."/>
            <person name="Ruiz-Duenas F.J."/>
            <person name="Chevret D."/>
            <person name="Hainaut M."/>
            <person name="Lin J."/>
            <person name="Wang M."/>
            <person name="Pangilinan J."/>
            <person name="Lipzen A."/>
            <person name="Lesage-Meessen L."/>
            <person name="Navarro D."/>
            <person name="Riley R."/>
            <person name="Grigoriev I.V."/>
            <person name="Zhou S."/>
            <person name="Raouche S."/>
            <person name="Rosso M.N."/>
        </authorList>
    </citation>
    <scope>NUCLEOTIDE SEQUENCE [LARGE SCALE GENOMIC DNA]</scope>
    <source>
        <strain evidence="2 3">BRFM 1820</strain>
    </source>
</reference>
<evidence type="ECO:0000259" key="1">
    <source>
        <dbReference type="PROSITE" id="PS50280"/>
    </source>
</evidence>
<gene>
    <name evidence="2" type="ORF">OH76DRAFT_602778</name>
</gene>
<accession>A0A371DUE7</accession>
<dbReference type="InterPro" id="IPR046341">
    <property type="entry name" value="SET_dom_sf"/>
</dbReference>
<sequence length="219" mass="25037">MFAQLAFFARRFRPDPSPHSFVFLLMAAKRPPQSSRRPPRWPAHLEYLEEPRYHSSVPKHIRELVSPAPSRLTPAQTHPQKAPIAIQPISDPSHPARGQYGLFATKKIPPRTLLVDYIGEVHCDDRPGSDYDLSLYRTPDHVSVGVDAHFCGNEARFINDYRGVKPKPNALFQERRTERGELRMSVWSGGEPIKKGEELLVSYGKSWWRARQSSNETDT</sequence>
<dbReference type="Proteomes" id="UP000256964">
    <property type="component" value="Unassembled WGS sequence"/>
</dbReference>
<organism evidence="2 3">
    <name type="scientific">Lentinus brumalis</name>
    <dbReference type="NCBI Taxonomy" id="2498619"/>
    <lineage>
        <taxon>Eukaryota</taxon>
        <taxon>Fungi</taxon>
        <taxon>Dikarya</taxon>
        <taxon>Basidiomycota</taxon>
        <taxon>Agaricomycotina</taxon>
        <taxon>Agaricomycetes</taxon>
        <taxon>Polyporales</taxon>
        <taxon>Polyporaceae</taxon>
        <taxon>Lentinus</taxon>
    </lineage>
</organism>
<dbReference type="AlphaFoldDB" id="A0A371DUE7"/>
<evidence type="ECO:0000313" key="3">
    <source>
        <dbReference type="Proteomes" id="UP000256964"/>
    </source>
</evidence>
<proteinExistence type="predicted"/>
<dbReference type="SUPFAM" id="SSF82199">
    <property type="entry name" value="SET domain"/>
    <property type="match status" value="1"/>
</dbReference>
<feature type="domain" description="SET" evidence="1">
    <location>
        <begin position="82"/>
        <end position="204"/>
    </location>
</feature>
<dbReference type="Pfam" id="PF00856">
    <property type="entry name" value="SET"/>
    <property type="match status" value="1"/>
</dbReference>